<evidence type="ECO:0000256" key="1">
    <source>
        <dbReference type="ARBA" id="ARBA00006484"/>
    </source>
</evidence>
<dbReference type="PRINTS" id="PR00081">
    <property type="entry name" value="GDHRDH"/>
</dbReference>
<dbReference type="AlphaFoldDB" id="A0AA39XVW9"/>
<dbReference type="PRINTS" id="PR00080">
    <property type="entry name" value="SDRFAMILY"/>
</dbReference>
<dbReference type="EMBL" id="JAUJDW010000091">
    <property type="protein sequence ID" value="KAK0640035.1"/>
    <property type="molecule type" value="Genomic_DNA"/>
</dbReference>
<dbReference type="SUPFAM" id="SSF51735">
    <property type="entry name" value="NAD(P)-binding Rossmann-fold domains"/>
    <property type="match status" value="1"/>
</dbReference>
<protein>
    <submittedName>
        <fullName evidence="5">Oxidoreductase</fullName>
    </submittedName>
</protein>
<keyword evidence="2" id="KW-0521">NADP</keyword>
<keyword evidence="3" id="KW-0560">Oxidoreductase</keyword>
<organism evidence="5 6">
    <name type="scientific">Lasiodiplodia hormozganensis</name>
    <dbReference type="NCBI Taxonomy" id="869390"/>
    <lineage>
        <taxon>Eukaryota</taxon>
        <taxon>Fungi</taxon>
        <taxon>Dikarya</taxon>
        <taxon>Ascomycota</taxon>
        <taxon>Pezizomycotina</taxon>
        <taxon>Dothideomycetes</taxon>
        <taxon>Dothideomycetes incertae sedis</taxon>
        <taxon>Botryosphaeriales</taxon>
        <taxon>Botryosphaeriaceae</taxon>
        <taxon>Lasiodiplodia</taxon>
    </lineage>
</organism>
<evidence type="ECO:0000256" key="3">
    <source>
        <dbReference type="ARBA" id="ARBA00023002"/>
    </source>
</evidence>
<reference evidence="5" key="1">
    <citation type="submission" date="2023-06" db="EMBL/GenBank/DDBJ databases">
        <title>Multi-omics analyses reveal the molecular pathogenesis toolkit of Lasiodiplodia hormozganensis, a cross-kingdom pathogen.</title>
        <authorList>
            <person name="Felix C."/>
            <person name="Meneses R."/>
            <person name="Goncalves M.F.M."/>
            <person name="Tilleman L."/>
            <person name="Duarte A.S."/>
            <person name="Jorrin-Novo J.V."/>
            <person name="Van De Peer Y."/>
            <person name="Deforce D."/>
            <person name="Van Nieuwerburgh F."/>
            <person name="Esteves A.C."/>
            <person name="Alves A."/>
        </authorList>
    </citation>
    <scope>NUCLEOTIDE SEQUENCE</scope>
    <source>
        <strain evidence="5">CBS 339.90</strain>
    </source>
</reference>
<dbReference type="Pfam" id="PF00106">
    <property type="entry name" value="adh_short"/>
    <property type="match status" value="1"/>
</dbReference>
<sequence length="299" mass="32347">MFDPSQHIPDLSGRVVLVTGGNNGLGKETVLQLAKHKPAKIYLGARNESKAETAIADIKREVPDANIIFLKVDLASFSSIDTAAKTFLAENDRLDILINNAGIFATPPGLTEDGYEIQFGTNYMGPVLLTKLLLPALEKATSMGSDAHIVMVSSALHASAPRDRLLLSEVETKLERLSTMARYGQSKLAELYFTRGLAKRYPAITSVAVHPGIVRTGIADGPGMLAKFVRFIGRFTMVDVATGALNQLWAATVPAGTITNGAMFYPVGKEFKGRNSSADNGMAEELWRWTESEMKGRGF</sequence>
<evidence type="ECO:0000256" key="4">
    <source>
        <dbReference type="RuleBase" id="RU000363"/>
    </source>
</evidence>
<gene>
    <name evidence="5" type="ORF">DIS24_g9755</name>
</gene>
<evidence type="ECO:0000256" key="2">
    <source>
        <dbReference type="ARBA" id="ARBA00022857"/>
    </source>
</evidence>
<dbReference type="InterPro" id="IPR002347">
    <property type="entry name" value="SDR_fam"/>
</dbReference>
<keyword evidence="6" id="KW-1185">Reference proteome</keyword>
<comment type="similarity">
    <text evidence="1 4">Belongs to the short-chain dehydrogenases/reductases (SDR) family.</text>
</comment>
<evidence type="ECO:0000313" key="6">
    <source>
        <dbReference type="Proteomes" id="UP001175001"/>
    </source>
</evidence>
<evidence type="ECO:0000313" key="5">
    <source>
        <dbReference type="EMBL" id="KAK0640035.1"/>
    </source>
</evidence>
<name>A0AA39XVW9_9PEZI</name>
<dbReference type="Gene3D" id="3.40.50.720">
    <property type="entry name" value="NAD(P)-binding Rossmann-like Domain"/>
    <property type="match status" value="1"/>
</dbReference>
<dbReference type="GO" id="GO:0016491">
    <property type="term" value="F:oxidoreductase activity"/>
    <property type="evidence" value="ECO:0007669"/>
    <property type="project" value="UniProtKB-KW"/>
</dbReference>
<dbReference type="Proteomes" id="UP001175001">
    <property type="component" value="Unassembled WGS sequence"/>
</dbReference>
<proteinExistence type="inferred from homology"/>
<dbReference type="PANTHER" id="PTHR24320">
    <property type="entry name" value="RETINOL DEHYDROGENASE"/>
    <property type="match status" value="1"/>
</dbReference>
<comment type="caution">
    <text evidence="5">The sequence shown here is derived from an EMBL/GenBank/DDBJ whole genome shotgun (WGS) entry which is preliminary data.</text>
</comment>
<accession>A0AA39XVW9</accession>
<dbReference type="PANTHER" id="PTHR24320:SF282">
    <property type="entry name" value="WW DOMAIN-CONTAINING OXIDOREDUCTASE"/>
    <property type="match status" value="1"/>
</dbReference>
<dbReference type="InterPro" id="IPR036291">
    <property type="entry name" value="NAD(P)-bd_dom_sf"/>
</dbReference>